<organism evidence="2 3">
    <name type="scientific">Datura stramonium</name>
    <name type="common">Jimsonweed</name>
    <name type="synonym">Common thornapple</name>
    <dbReference type="NCBI Taxonomy" id="4076"/>
    <lineage>
        <taxon>Eukaryota</taxon>
        <taxon>Viridiplantae</taxon>
        <taxon>Streptophyta</taxon>
        <taxon>Embryophyta</taxon>
        <taxon>Tracheophyta</taxon>
        <taxon>Spermatophyta</taxon>
        <taxon>Magnoliopsida</taxon>
        <taxon>eudicotyledons</taxon>
        <taxon>Gunneridae</taxon>
        <taxon>Pentapetalae</taxon>
        <taxon>asterids</taxon>
        <taxon>lamiids</taxon>
        <taxon>Solanales</taxon>
        <taxon>Solanaceae</taxon>
        <taxon>Solanoideae</taxon>
        <taxon>Datureae</taxon>
        <taxon>Datura</taxon>
    </lineage>
</organism>
<keyword evidence="1" id="KW-0175">Coiled coil</keyword>
<dbReference type="EMBL" id="JACEIK010001382">
    <property type="protein sequence ID" value="MCD7468905.1"/>
    <property type="molecule type" value="Genomic_DNA"/>
</dbReference>
<gene>
    <name evidence="2" type="ORF">HAX54_007458</name>
</gene>
<evidence type="ECO:0000313" key="3">
    <source>
        <dbReference type="Proteomes" id="UP000823775"/>
    </source>
</evidence>
<name>A0ABS8TBT2_DATST</name>
<protein>
    <submittedName>
        <fullName evidence="2">Uncharacterized protein</fullName>
    </submittedName>
</protein>
<keyword evidence="3" id="KW-1185">Reference proteome</keyword>
<evidence type="ECO:0000256" key="1">
    <source>
        <dbReference type="SAM" id="Coils"/>
    </source>
</evidence>
<feature type="coiled-coil region" evidence="1">
    <location>
        <begin position="42"/>
        <end position="69"/>
    </location>
</feature>
<dbReference type="Proteomes" id="UP000823775">
    <property type="component" value="Unassembled WGS sequence"/>
</dbReference>
<sequence length="140" mass="16457">MDMEVDNMVIDSFINATRNNQESFEYNLQSIESNMKVLNGIALKIEVQVKEAEKRKRKRKREVENWCEEVGKIRNQFLKLQKDLLEEKCVSEIIGENLCVINSRVVGLIEQSQHVHQSLLDDQEFKKDLQRIWSCLSIDC</sequence>
<accession>A0ABS8TBT2</accession>
<proteinExistence type="predicted"/>
<comment type="caution">
    <text evidence="2">The sequence shown here is derived from an EMBL/GenBank/DDBJ whole genome shotgun (WGS) entry which is preliminary data.</text>
</comment>
<evidence type="ECO:0000313" key="2">
    <source>
        <dbReference type="EMBL" id="MCD7468905.1"/>
    </source>
</evidence>
<reference evidence="2 3" key="1">
    <citation type="journal article" date="2021" name="BMC Genomics">
        <title>Datura genome reveals duplications of psychoactive alkaloid biosynthetic genes and high mutation rate following tissue culture.</title>
        <authorList>
            <person name="Rajewski A."/>
            <person name="Carter-House D."/>
            <person name="Stajich J."/>
            <person name="Litt A."/>
        </authorList>
    </citation>
    <scope>NUCLEOTIDE SEQUENCE [LARGE SCALE GENOMIC DNA]</scope>
    <source>
        <strain evidence="2">AR-01</strain>
    </source>
</reference>